<dbReference type="PANTHER" id="PTHR12128:SF67">
    <property type="entry name" value="BLR3884 PROTEIN"/>
    <property type="match status" value="1"/>
</dbReference>
<dbReference type="Gene3D" id="3.20.20.70">
    <property type="entry name" value="Aldolase class I"/>
    <property type="match status" value="1"/>
</dbReference>
<evidence type="ECO:0000256" key="1">
    <source>
        <dbReference type="ARBA" id="ARBA00023239"/>
    </source>
</evidence>
<dbReference type="InterPro" id="IPR002220">
    <property type="entry name" value="DapA-like"/>
</dbReference>
<sequence>MGFRGVLVPVLTPFKADLSPDAGRFLALCRHLLAEGAAGLAVFGTTSEANSLSAGERKALLEMLVENGIGADKLMPGTGACSITEASELAGHAAGLGCGGVLMLPPFYYKGVPDDGVFAFVDTVISRVGSDRLKVYLYHIPPVAQVGYSLDVVGRLVSAHPETVVGLKDSSGDWSNTAALLDAYPQLEIFPGSEVFLLDGLRKGGAGCITATGNVAVPSIKAVFDGFEGPDADEKQAKVTAVRRRFQETGPMVPVLKAYIARKSGDADWTTVRPPMVAADSDAVAALDADLEAMGFSYTAPRG</sequence>
<feature type="active site" description="Schiff-base intermediate with substrate" evidence="3">
    <location>
        <position position="168"/>
    </location>
</feature>
<dbReference type="SMART" id="SM01130">
    <property type="entry name" value="DHDPS"/>
    <property type="match status" value="1"/>
</dbReference>
<dbReference type="EMBL" id="NPEV01000070">
    <property type="protein sequence ID" value="RAI24696.1"/>
    <property type="molecule type" value="Genomic_DNA"/>
</dbReference>
<organism evidence="5 6">
    <name type="scientific">Rhodobium orientis</name>
    <dbReference type="NCBI Taxonomy" id="34017"/>
    <lineage>
        <taxon>Bacteria</taxon>
        <taxon>Pseudomonadati</taxon>
        <taxon>Pseudomonadota</taxon>
        <taxon>Alphaproteobacteria</taxon>
        <taxon>Hyphomicrobiales</taxon>
        <taxon>Rhodobiaceae</taxon>
        <taxon>Rhodobium</taxon>
    </lineage>
</organism>
<name>A0A327JG71_9HYPH</name>
<evidence type="ECO:0000313" key="5">
    <source>
        <dbReference type="EMBL" id="RAI24696.1"/>
    </source>
</evidence>
<reference evidence="5 6" key="1">
    <citation type="submission" date="2017-07" db="EMBL/GenBank/DDBJ databases">
        <title>Draft Genome Sequences of Select Purple Nonsulfur Bacteria.</title>
        <authorList>
            <person name="Lasarre B."/>
            <person name="Mckinlay J.B."/>
        </authorList>
    </citation>
    <scope>NUCLEOTIDE SEQUENCE [LARGE SCALE GENOMIC DNA]</scope>
    <source>
        <strain evidence="5 6">DSM 11290</strain>
    </source>
</reference>
<gene>
    <name evidence="5" type="ORF">CH339_21475</name>
</gene>
<dbReference type="Proteomes" id="UP000249299">
    <property type="component" value="Unassembled WGS sequence"/>
</dbReference>
<evidence type="ECO:0000256" key="2">
    <source>
        <dbReference type="PIRNR" id="PIRNR001365"/>
    </source>
</evidence>
<feature type="binding site" evidence="4">
    <location>
        <position position="209"/>
    </location>
    <ligand>
        <name>pyruvate</name>
        <dbReference type="ChEBI" id="CHEBI:15361"/>
    </ligand>
</feature>
<dbReference type="GO" id="GO:0008840">
    <property type="term" value="F:4-hydroxy-tetrahydrodipicolinate synthase activity"/>
    <property type="evidence" value="ECO:0007669"/>
    <property type="project" value="TreeGrafter"/>
</dbReference>
<dbReference type="PIRSF" id="PIRSF001365">
    <property type="entry name" value="DHDPS"/>
    <property type="match status" value="1"/>
</dbReference>
<dbReference type="PRINTS" id="PR00146">
    <property type="entry name" value="DHPICSNTHASE"/>
</dbReference>
<protein>
    <recommendedName>
        <fullName evidence="7">Dihydrodipicolinate synthase family protein</fullName>
    </recommendedName>
</protein>
<evidence type="ECO:0000256" key="3">
    <source>
        <dbReference type="PIRSR" id="PIRSR001365-1"/>
    </source>
</evidence>
<dbReference type="CDD" id="cd00408">
    <property type="entry name" value="DHDPS-like"/>
    <property type="match status" value="1"/>
</dbReference>
<proteinExistence type="inferred from homology"/>
<evidence type="ECO:0000313" key="6">
    <source>
        <dbReference type="Proteomes" id="UP000249299"/>
    </source>
</evidence>
<feature type="binding site" evidence="4">
    <location>
        <position position="46"/>
    </location>
    <ligand>
        <name>pyruvate</name>
        <dbReference type="ChEBI" id="CHEBI:15361"/>
    </ligand>
</feature>
<dbReference type="SUPFAM" id="SSF51569">
    <property type="entry name" value="Aldolase"/>
    <property type="match status" value="1"/>
</dbReference>
<dbReference type="AlphaFoldDB" id="A0A327JG71"/>
<keyword evidence="1 2" id="KW-0456">Lyase</keyword>
<accession>A0A327JG71</accession>
<dbReference type="OrthoDB" id="7157803at2"/>
<keyword evidence="6" id="KW-1185">Reference proteome</keyword>
<feature type="active site" description="Proton donor/acceptor" evidence="3">
    <location>
        <position position="138"/>
    </location>
</feature>
<evidence type="ECO:0008006" key="7">
    <source>
        <dbReference type="Google" id="ProtNLM"/>
    </source>
</evidence>
<dbReference type="PANTHER" id="PTHR12128">
    <property type="entry name" value="DIHYDRODIPICOLINATE SYNTHASE"/>
    <property type="match status" value="1"/>
</dbReference>
<dbReference type="InterPro" id="IPR013785">
    <property type="entry name" value="Aldolase_TIM"/>
</dbReference>
<dbReference type="RefSeq" id="WP_111436482.1">
    <property type="nucleotide sequence ID" value="NZ_JACIGG010000008.1"/>
</dbReference>
<evidence type="ECO:0000256" key="4">
    <source>
        <dbReference type="PIRSR" id="PIRSR001365-2"/>
    </source>
</evidence>
<dbReference type="Pfam" id="PF00701">
    <property type="entry name" value="DHDPS"/>
    <property type="match status" value="1"/>
</dbReference>
<comment type="caution">
    <text evidence="5">The sequence shown here is derived from an EMBL/GenBank/DDBJ whole genome shotgun (WGS) entry which is preliminary data.</text>
</comment>
<comment type="similarity">
    <text evidence="2">Belongs to the DapA family.</text>
</comment>